<protein>
    <recommendedName>
        <fullName evidence="2">Rad60/SUMO-like domain-containing protein</fullName>
    </recommendedName>
</protein>
<dbReference type="CDD" id="cd17080">
    <property type="entry name" value="Ubl_SLD2_Esc2_like"/>
    <property type="match status" value="1"/>
</dbReference>
<evidence type="ECO:0000313" key="3">
    <source>
        <dbReference type="EMBL" id="ORY87551.1"/>
    </source>
</evidence>
<dbReference type="EMBL" id="MCFI01000001">
    <property type="protein sequence ID" value="ORY87551.1"/>
    <property type="molecule type" value="Genomic_DNA"/>
</dbReference>
<dbReference type="GeneID" id="63784966"/>
<evidence type="ECO:0000256" key="1">
    <source>
        <dbReference type="SAM" id="MobiDB-lite"/>
    </source>
</evidence>
<dbReference type="STRING" id="56484.A0A1Y2FU55"/>
<reference evidence="3 4" key="1">
    <citation type="submission" date="2016-07" db="EMBL/GenBank/DDBJ databases">
        <title>Pervasive Adenine N6-methylation of Active Genes in Fungi.</title>
        <authorList>
            <consortium name="DOE Joint Genome Institute"/>
            <person name="Mondo S.J."/>
            <person name="Dannebaum R.O."/>
            <person name="Kuo R.C."/>
            <person name="Labutti K."/>
            <person name="Haridas S."/>
            <person name="Kuo A."/>
            <person name="Salamov A."/>
            <person name="Ahrendt S.R."/>
            <person name="Lipzen A."/>
            <person name="Sullivan W."/>
            <person name="Andreopoulos W.B."/>
            <person name="Clum A."/>
            <person name="Lindquist E."/>
            <person name="Daum C."/>
            <person name="Ramamoorthy G.K."/>
            <person name="Gryganskyi A."/>
            <person name="Culley D."/>
            <person name="Magnuson J.K."/>
            <person name="James T.Y."/>
            <person name="O'Malley M.A."/>
            <person name="Stajich J.E."/>
            <person name="Spatafora J.W."/>
            <person name="Visel A."/>
            <person name="Grigoriev I.V."/>
        </authorList>
    </citation>
    <scope>NUCLEOTIDE SEQUENCE [LARGE SCALE GENOMIC DNA]</scope>
    <source>
        <strain evidence="3 4">12-1054</strain>
    </source>
</reference>
<comment type="caution">
    <text evidence="3">The sequence shown here is derived from an EMBL/GenBank/DDBJ whole genome shotgun (WGS) entry which is preliminary data.</text>
</comment>
<dbReference type="RefSeq" id="XP_040728046.1">
    <property type="nucleotide sequence ID" value="XM_040868367.1"/>
</dbReference>
<dbReference type="InterPro" id="IPR029071">
    <property type="entry name" value="Ubiquitin-like_domsf"/>
</dbReference>
<dbReference type="Pfam" id="PF11976">
    <property type="entry name" value="Rad60-SLD"/>
    <property type="match status" value="1"/>
</dbReference>
<feature type="region of interest" description="Disordered" evidence="1">
    <location>
        <begin position="14"/>
        <end position="170"/>
    </location>
</feature>
<sequence length="448" mass="49176">MAFSDIDEDAAFFSHAQPIILGKRKRATKPGDAAPTPEILALSSESSESSASEAEEHRPPVLKKGGLTNGKENAIAREAGSPSGSSPIKQDNYFEISSDDATEQPGGRARANNGKKKKVTQAEQKHRRMSLTPPPEPSGTAKLRAAERAAQARRAQRHRSPDVSVQTNSPPELMTKSAAELAFEKEVAQRVRSREALTRSGMGSYSLSRLQEDHDDEEAPIEVLVRGVYVQLPEEANQSHRAGFQLPDPKKWEQMQRFKLKRSTPLRIAKVHFCGQCNITDQQAEQHIVMAYGSVQLFRSISCAALGFHANEKAMPLFDLYTRQGWQYVCDNPEAAKALREQSARLLNPDAHKEDGDSAQSGENGEAEEEEGRGHIVLILRGKGNVQLKIKTTASTLVKKLVEAWRQKEKLAADVKIRLMVEGDALSPNTMIGDADVETGDTVDVQVG</sequence>
<feature type="domain" description="Rad60/SUMO-like" evidence="2">
    <location>
        <begin position="376"/>
        <end position="447"/>
    </location>
</feature>
<feature type="compositionally biased region" description="Basic residues" evidence="1">
    <location>
        <begin position="113"/>
        <end position="129"/>
    </location>
</feature>
<gene>
    <name evidence="3" type="ORF">BCR37DRAFT_375404</name>
</gene>
<feature type="region of interest" description="Disordered" evidence="1">
    <location>
        <begin position="348"/>
        <end position="372"/>
    </location>
</feature>
<evidence type="ECO:0000259" key="2">
    <source>
        <dbReference type="Pfam" id="PF11976"/>
    </source>
</evidence>
<dbReference type="OrthoDB" id="3365399at2759"/>
<dbReference type="InterPro" id="IPR022617">
    <property type="entry name" value="Rad60/SUMO-like_dom"/>
</dbReference>
<name>A0A1Y2FU55_PROLT</name>
<evidence type="ECO:0000313" key="4">
    <source>
        <dbReference type="Proteomes" id="UP000193685"/>
    </source>
</evidence>
<dbReference type="Proteomes" id="UP000193685">
    <property type="component" value="Unassembled WGS sequence"/>
</dbReference>
<proteinExistence type="predicted"/>
<dbReference type="Gene3D" id="3.10.20.90">
    <property type="entry name" value="Phosphatidylinositol 3-kinase Catalytic Subunit, Chain A, domain 1"/>
    <property type="match status" value="1"/>
</dbReference>
<dbReference type="AlphaFoldDB" id="A0A1Y2FU55"/>
<feature type="compositionally biased region" description="Low complexity" evidence="1">
    <location>
        <begin position="43"/>
        <end position="52"/>
    </location>
</feature>
<organism evidence="3 4">
    <name type="scientific">Protomyces lactucae-debilis</name>
    <dbReference type="NCBI Taxonomy" id="2754530"/>
    <lineage>
        <taxon>Eukaryota</taxon>
        <taxon>Fungi</taxon>
        <taxon>Dikarya</taxon>
        <taxon>Ascomycota</taxon>
        <taxon>Taphrinomycotina</taxon>
        <taxon>Taphrinomycetes</taxon>
        <taxon>Taphrinales</taxon>
        <taxon>Protomycetaceae</taxon>
        <taxon>Protomyces</taxon>
    </lineage>
</organism>
<accession>A0A1Y2FU55</accession>
<keyword evidence="4" id="KW-1185">Reference proteome</keyword>
<dbReference type="SUPFAM" id="SSF54236">
    <property type="entry name" value="Ubiquitin-like"/>
    <property type="match status" value="1"/>
</dbReference>